<dbReference type="PROSITE" id="PS50031">
    <property type="entry name" value="EH"/>
    <property type="match status" value="2"/>
</dbReference>
<keyword evidence="23" id="KW-1185">Reference proteome</keyword>
<dbReference type="GO" id="GO:0005886">
    <property type="term" value="C:plasma membrane"/>
    <property type="evidence" value="ECO:0007669"/>
    <property type="project" value="UniProtKB-SubCell"/>
</dbReference>
<evidence type="ECO:0000256" key="12">
    <source>
        <dbReference type="ARBA" id="ARBA00022837"/>
    </source>
</evidence>
<dbReference type="GO" id="GO:0010008">
    <property type="term" value="C:endosome membrane"/>
    <property type="evidence" value="ECO:0007669"/>
    <property type="project" value="UniProtKB-SubCell"/>
</dbReference>
<keyword evidence="10" id="KW-0677">Repeat</keyword>
<dbReference type="InterPro" id="IPR000261">
    <property type="entry name" value="EH_dom"/>
</dbReference>
<evidence type="ECO:0000256" key="5">
    <source>
        <dbReference type="ARBA" id="ARBA00011159"/>
    </source>
</evidence>
<feature type="domain" description="EH" evidence="20">
    <location>
        <begin position="219"/>
        <end position="307"/>
    </location>
</feature>
<evidence type="ECO:0000256" key="2">
    <source>
        <dbReference type="ARBA" id="ARBA00004134"/>
    </source>
</evidence>
<evidence type="ECO:0000259" key="20">
    <source>
        <dbReference type="PROSITE" id="PS50031"/>
    </source>
</evidence>
<evidence type="ECO:0000313" key="23">
    <source>
        <dbReference type="Proteomes" id="UP000554235"/>
    </source>
</evidence>
<dbReference type="EMBL" id="JAADYS010000721">
    <property type="protein sequence ID" value="KAF4467618.1"/>
    <property type="molecule type" value="Genomic_DNA"/>
</dbReference>
<comment type="function">
    <text evidence="17">Component of the PAN1 actin cytoskeleton-regulatory complex required for the internalization of endosomes during actin-coupled endocytosis. The complex links the site of endocytosis to the cell membrane-associated actin cytoskeleton. Mediates uptake of external molecules and vacuolar degradation of plasma membrane proteins. Plays a role in the proper organization of the cell membrane-associated actin cytoskeleton and promotes its destabilization.</text>
</comment>
<dbReference type="SMART" id="SM00027">
    <property type="entry name" value="EH"/>
    <property type="match status" value="2"/>
</dbReference>
<dbReference type="FunFam" id="1.10.238.10:FF:000339">
    <property type="entry name" value="Actin cytoskeleton-regulatory complex protein END3"/>
    <property type="match status" value="1"/>
</dbReference>
<gene>
    <name evidence="22" type="ORF">FALBO_5505</name>
</gene>
<organism evidence="22 23">
    <name type="scientific">Fusarium albosuccineum</name>
    <dbReference type="NCBI Taxonomy" id="1237068"/>
    <lineage>
        <taxon>Eukaryota</taxon>
        <taxon>Fungi</taxon>
        <taxon>Dikarya</taxon>
        <taxon>Ascomycota</taxon>
        <taxon>Pezizomycotina</taxon>
        <taxon>Sordariomycetes</taxon>
        <taxon>Hypocreomycetidae</taxon>
        <taxon>Hypocreales</taxon>
        <taxon>Nectriaceae</taxon>
        <taxon>Fusarium</taxon>
        <taxon>Fusarium decemcellulare species complex</taxon>
    </lineage>
</organism>
<evidence type="ECO:0000256" key="9">
    <source>
        <dbReference type="ARBA" id="ARBA00022723"/>
    </source>
</evidence>
<proteinExistence type="inferred from homology"/>
<evidence type="ECO:0000256" key="1">
    <source>
        <dbReference type="ARBA" id="ARBA00004125"/>
    </source>
</evidence>
<sequence>MRPVLGAASLSVAGAQSFVILNLTRRRRHHLSADSTFSAVAAQTIAIDRVQRAILPLSAANTELPTSTTVANVVDGLSDAAMAPKIEAQEIETYWNIFAARTGGGKFLTGEQAAPVLKNSGLRDDQLERVWDLADVDNDGNLDFEEFCVAMRIIFDILNGEYADVPTTLPDWLVPESKAHLVQATRAITGKQVQFEQVEDDTDDLGLKDGFEWYMSPQDKSKYEQIYQENRDMRGEVAFNSLGDLYESLDVPDTDIRSAWNLINPSAQSTINKDACLAFLHILNNRHDGFRIPRTVPASLRSSFERNQIDYQVDNQRTGANSRWATKADDSTSTGRKAKFGDQYLTRLGRSGFKTTGTDFSTEKTEDWEEVRLKRKLQDLEEKVKKVEEIAERRKGGKRDSKPALVKKELDQLLEYKRRELRELEEGNGKSAAGGSLKSIQEDLQTVREQVEGLETHLRSREQLLEQVRREIEDEKRG</sequence>
<dbReference type="SMART" id="SM00054">
    <property type="entry name" value="EFh"/>
    <property type="match status" value="1"/>
</dbReference>
<dbReference type="InterPro" id="IPR002048">
    <property type="entry name" value="EF_hand_dom"/>
</dbReference>
<evidence type="ECO:0000259" key="21">
    <source>
        <dbReference type="PROSITE" id="PS50222"/>
    </source>
</evidence>
<keyword evidence="13 19" id="KW-0175">Coiled coil</keyword>
<keyword evidence="11" id="KW-0967">Endosome</keyword>
<evidence type="ECO:0000256" key="7">
    <source>
        <dbReference type="ARBA" id="ARBA00022490"/>
    </source>
</evidence>
<evidence type="ECO:0000256" key="11">
    <source>
        <dbReference type="ARBA" id="ARBA00022753"/>
    </source>
</evidence>
<dbReference type="GO" id="GO:0007015">
    <property type="term" value="P:actin filament organization"/>
    <property type="evidence" value="ECO:0007669"/>
    <property type="project" value="InterPro"/>
</dbReference>
<keyword evidence="8" id="KW-0254">Endocytosis</keyword>
<dbReference type="PANTHER" id="PTHR11216">
    <property type="entry name" value="EH DOMAIN"/>
    <property type="match status" value="1"/>
</dbReference>
<dbReference type="GO" id="GO:0016197">
    <property type="term" value="P:endosomal transport"/>
    <property type="evidence" value="ECO:0007669"/>
    <property type="project" value="TreeGrafter"/>
</dbReference>
<evidence type="ECO:0000256" key="8">
    <source>
        <dbReference type="ARBA" id="ARBA00022583"/>
    </source>
</evidence>
<dbReference type="Pfam" id="PF12763">
    <property type="entry name" value="EH"/>
    <property type="match status" value="1"/>
</dbReference>
<evidence type="ECO:0000256" key="3">
    <source>
        <dbReference type="ARBA" id="ARBA00004413"/>
    </source>
</evidence>
<dbReference type="SUPFAM" id="SSF47473">
    <property type="entry name" value="EF-hand"/>
    <property type="match status" value="2"/>
</dbReference>
<keyword evidence="9" id="KW-0479">Metal-binding</keyword>
<keyword evidence="15" id="KW-0009">Actin-binding</keyword>
<dbReference type="GO" id="GO:0005509">
    <property type="term" value="F:calcium ion binding"/>
    <property type="evidence" value="ECO:0007669"/>
    <property type="project" value="InterPro"/>
</dbReference>
<keyword evidence="16" id="KW-0206">Cytoskeleton</keyword>
<dbReference type="GO" id="GO:0030479">
    <property type="term" value="C:actin cortical patch"/>
    <property type="evidence" value="ECO:0007669"/>
    <property type="project" value="UniProtKB-SubCell"/>
</dbReference>
<comment type="subunit">
    <text evidence="5">Component of the PAN1 actin cytoskeleton-regulatory complex.</text>
</comment>
<feature type="domain" description="EF-hand" evidence="21">
    <location>
        <begin position="122"/>
        <end position="157"/>
    </location>
</feature>
<evidence type="ECO:0000256" key="18">
    <source>
        <dbReference type="ARBA" id="ARBA00029684"/>
    </source>
</evidence>
<evidence type="ECO:0000256" key="10">
    <source>
        <dbReference type="ARBA" id="ARBA00022737"/>
    </source>
</evidence>
<dbReference type="PANTHER" id="PTHR11216:SF170">
    <property type="entry name" value="DYNAMIN ASSOCIATED PROTEIN 160, ISOFORM D"/>
    <property type="match status" value="1"/>
</dbReference>
<keyword evidence="14" id="KW-0472">Membrane</keyword>
<name>A0A8H4LGD9_9HYPO</name>
<evidence type="ECO:0000256" key="6">
    <source>
        <dbReference type="ARBA" id="ARBA00022475"/>
    </source>
</evidence>
<dbReference type="OrthoDB" id="1716625at2759"/>
<evidence type="ECO:0000256" key="17">
    <source>
        <dbReference type="ARBA" id="ARBA00025194"/>
    </source>
</evidence>
<evidence type="ECO:0000256" key="14">
    <source>
        <dbReference type="ARBA" id="ARBA00023136"/>
    </source>
</evidence>
<protein>
    <recommendedName>
        <fullName evidence="18">Endocytosis protein 3</fullName>
    </recommendedName>
</protein>
<dbReference type="InterPro" id="IPR018247">
    <property type="entry name" value="EF_Hand_1_Ca_BS"/>
</dbReference>
<dbReference type="InterPro" id="IPR011992">
    <property type="entry name" value="EF-hand-dom_pair"/>
</dbReference>
<dbReference type="PROSITE" id="PS00018">
    <property type="entry name" value="EF_HAND_1"/>
    <property type="match status" value="1"/>
</dbReference>
<evidence type="ECO:0000256" key="16">
    <source>
        <dbReference type="ARBA" id="ARBA00023212"/>
    </source>
</evidence>
<evidence type="ECO:0000313" key="22">
    <source>
        <dbReference type="EMBL" id="KAF4467618.1"/>
    </source>
</evidence>
<dbReference type="GO" id="GO:0003779">
    <property type="term" value="F:actin binding"/>
    <property type="evidence" value="ECO:0007669"/>
    <property type="project" value="UniProtKB-KW"/>
</dbReference>
<dbReference type="InterPro" id="IPR025604">
    <property type="entry name" value="End3"/>
</dbReference>
<keyword evidence="7" id="KW-0963">Cytoplasm</keyword>
<evidence type="ECO:0000256" key="13">
    <source>
        <dbReference type="ARBA" id="ARBA00023054"/>
    </source>
</evidence>
<dbReference type="PROSITE" id="PS50222">
    <property type="entry name" value="EF_HAND_2"/>
    <property type="match status" value="1"/>
</dbReference>
<evidence type="ECO:0000256" key="15">
    <source>
        <dbReference type="ARBA" id="ARBA00023203"/>
    </source>
</evidence>
<comment type="subcellular location">
    <subcellularLocation>
        <location evidence="3">Cell membrane</location>
        <topology evidence="3">Peripheral membrane protein</topology>
        <orientation evidence="3">Cytoplasmic side</orientation>
    </subcellularLocation>
    <subcellularLocation>
        <location evidence="2">Cytoplasm</location>
        <location evidence="2">Cytoskeleton</location>
        <location evidence="2">Actin patch</location>
    </subcellularLocation>
    <subcellularLocation>
        <location evidence="1">Endosome membrane</location>
        <topology evidence="1">Peripheral membrane protein</topology>
        <orientation evidence="1">Cytoplasmic side</orientation>
    </subcellularLocation>
</comment>
<evidence type="ECO:0000256" key="4">
    <source>
        <dbReference type="ARBA" id="ARBA00009909"/>
    </source>
</evidence>
<reference evidence="22 23" key="1">
    <citation type="submission" date="2020-01" db="EMBL/GenBank/DDBJ databases">
        <title>Identification and distribution of gene clusters putatively required for synthesis of sphingolipid metabolism inhibitors in phylogenetically diverse species of the filamentous fungus Fusarium.</title>
        <authorList>
            <person name="Kim H.-S."/>
            <person name="Busman M."/>
            <person name="Brown D.W."/>
            <person name="Divon H."/>
            <person name="Uhlig S."/>
            <person name="Proctor R.H."/>
        </authorList>
    </citation>
    <scope>NUCLEOTIDE SEQUENCE [LARGE SCALE GENOMIC DNA]</scope>
    <source>
        <strain evidence="22 23">NRRL 20459</strain>
    </source>
</reference>
<dbReference type="CDD" id="cd00052">
    <property type="entry name" value="EH"/>
    <property type="match status" value="1"/>
</dbReference>
<comment type="caution">
    <text evidence="22">The sequence shown here is derived from an EMBL/GenBank/DDBJ whole genome shotgun (WGS) entry which is preliminary data.</text>
</comment>
<keyword evidence="12" id="KW-0106">Calcium</keyword>
<feature type="domain" description="EH" evidence="20">
    <location>
        <begin position="90"/>
        <end position="180"/>
    </location>
</feature>
<dbReference type="GO" id="GO:0006897">
    <property type="term" value="P:endocytosis"/>
    <property type="evidence" value="ECO:0007669"/>
    <property type="project" value="UniProtKB-KW"/>
</dbReference>
<feature type="coiled-coil region" evidence="19">
    <location>
        <begin position="370"/>
        <end position="478"/>
    </location>
</feature>
<keyword evidence="6" id="KW-1003">Cell membrane</keyword>
<dbReference type="Gene3D" id="1.10.238.10">
    <property type="entry name" value="EF-hand"/>
    <property type="match status" value="2"/>
</dbReference>
<dbReference type="Pfam" id="PF12761">
    <property type="entry name" value="End3"/>
    <property type="match status" value="1"/>
</dbReference>
<dbReference type="Proteomes" id="UP000554235">
    <property type="component" value="Unassembled WGS sequence"/>
</dbReference>
<dbReference type="AlphaFoldDB" id="A0A8H4LGD9"/>
<accession>A0A8H4LGD9</accession>
<comment type="similarity">
    <text evidence="4">Belongs to the END3 family.</text>
</comment>
<evidence type="ECO:0000256" key="19">
    <source>
        <dbReference type="SAM" id="Coils"/>
    </source>
</evidence>